<feature type="domain" description="TauD/TfdA-like" evidence="7">
    <location>
        <begin position="9"/>
        <end position="273"/>
    </location>
</feature>
<dbReference type="InterPro" id="IPR003819">
    <property type="entry name" value="TauD/TfdA-like"/>
</dbReference>
<keyword evidence="9" id="KW-1185">Reference proteome</keyword>
<evidence type="ECO:0000256" key="4">
    <source>
        <dbReference type="ARBA" id="ARBA00022964"/>
    </source>
</evidence>
<evidence type="ECO:0000256" key="3">
    <source>
        <dbReference type="ARBA" id="ARBA00022723"/>
    </source>
</evidence>
<comment type="similarity">
    <text evidence="2">Belongs to the TfdA dioxygenase family.</text>
</comment>
<dbReference type="Pfam" id="PF02668">
    <property type="entry name" value="TauD"/>
    <property type="match status" value="1"/>
</dbReference>
<evidence type="ECO:0000256" key="1">
    <source>
        <dbReference type="ARBA" id="ARBA00001954"/>
    </source>
</evidence>
<evidence type="ECO:0000256" key="6">
    <source>
        <dbReference type="ARBA" id="ARBA00023004"/>
    </source>
</evidence>
<evidence type="ECO:0000259" key="7">
    <source>
        <dbReference type="Pfam" id="PF02668"/>
    </source>
</evidence>
<protein>
    <submittedName>
        <fullName evidence="8">TauD/TfdA family dioxygenase</fullName>
        <ecNumber evidence="8">1.14.11.-</ecNumber>
    </submittedName>
</protein>
<comment type="cofactor">
    <cofactor evidence="1">
        <name>Fe(2+)</name>
        <dbReference type="ChEBI" id="CHEBI:29033"/>
    </cofactor>
</comment>
<keyword evidence="4 8" id="KW-0223">Dioxygenase</keyword>
<dbReference type="PANTHER" id="PTHR43779">
    <property type="entry name" value="DIOXYGENASE RV0097-RELATED"/>
    <property type="match status" value="1"/>
</dbReference>
<evidence type="ECO:0000256" key="2">
    <source>
        <dbReference type="ARBA" id="ARBA00005896"/>
    </source>
</evidence>
<evidence type="ECO:0000313" key="9">
    <source>
        <dbReference type="Proteomes" id="UP001356095"/>
    </source>
</evidence>
<evidence type="ECO:0000313" key="8">
    <source>
        <dbReference type="EMBL" id="MEE2037727.1"/>
    </source>
</evidence>
<comment type="caution">
    <text evidence="8">The sequence shown here is derived from an EMBL/GenBank/DDBJ whole genome shotgun (WGS) entry which is preliminary data.</text>
</comment>
<proteinExistence type="inferred from homology"/>
<dbReference type="EMBL" id="JAUZMY010000008">
    <property type="protein sequence ID" value="MEE2037727.1"/>
    <property type="molecule type" value="Genomic_DNA"/>
</dbReference>
<dbReference type="InterPro" id="IPR042098">
    <property type="entry name" value="TauD-like_sf"/>
</dbReference>
<accession>A0ABU7K660</accession>
<keyword evidence="3" id="KW-0479">Metal-binding</keyword>
<sequence>MIRGGCPLEIREIKPGFVAEVTGQNREILAGRDGDVVKKALLSHSVVIMRGMELAPCEQVALTRLLGPPEVVTDMRNHHPESTDILVIRNSGSTPVVGNTHWHSDRSFLPEPTRFTVLRADVVPEEGGDTLFADMTAAHRDLDDEWRAVITGAEAVHSYDTVAKLRSRVHGTPLEQGYARKYPPTVHPLVRAHPESGSPALYLNELCVASLHRPDGTPVSVGVAELHEYATQERFVHRHHWHQGDVVVWDNSRVLHRAGDLPPGLLRVLHRTTTAGASPYAPEEG</sequence>
<gene>
    <name evidence="8" type="ORF">Q8791_10895</name>
</gene>
<dbReference type="PANTHER" id="PTHR43779:SF3">
    <property type="entry name" value="(3R)-3-[(CARBOXYMETHYL)AMINO]FATTY ACID OXYGENASE_DECARBOXYLASE"/>
    <property type="match status" value="1"/>
</dbReference>
<evidence type="ECO:0000256" key="5">
    <source>
        <dbReference type="ARBA" id="ARBA00023002"/>
    </source>
</evidence>
<dbReference type="Gene3D" id="3.60.130.10">
    <property type="entry name" value="Clavaminate synthase-like"/>
    <property type="match status" value="1"/>
</dbReference>
<dbReference type="SUPFAM" id="SSF51197">
    <property type="entry name" value="Clavaminate synthase-like"/>
    <property type="match status" value="1"/>
</dbReference>
<name>A0ABU7K660_9ACTN</name>
<dbReference type="EC" id="1.14.11.-" evidence="8"/>
<organism evidence="8 9">
    <name type="scientific">Nocardiopsis codii</name>
    <dbReference type="NCBI Taxonomy" id="3065942"/>
    <lineage>
        <taxon>Bacteria</taxon>
        <taxon>Bacillati</taxon>
        <taxon>Actinomycetota</taxon>
        <taxon>Actinomycetes</taxon>
        <taxon>Streptosporangiales</taxon>
        <taxon>Nocardiopsidaceae</taxon>
        <taxon>Nocardiopsis</taxon>
    </lineage>
</organism>
<reference evidence="8 9" key="1">
    <citation type="submission" date="2023-08" db="EMBL/GenBank/DDBJ databases">
        <authorList>
            <person name="Girao M."/>
            <person name="Carvalho M.F."/>
        </authorList>
    </citation>
    <scope>NUCLEOTIDE SEQUENCE [LARGE SCALE GENOMIC DNA]</scope>
    <source>
        <strain evidence="8 9">CT-R113</strain>
    </source>
</reference>
<dbReference type="RefSeq" id="WP_330091521.1">
    <property type="nucleotide sequence ID" value="NZ_JAUZMY010000008.1"/>
</dbReference>
<dbReference type="InterPro" id="IPR051178">
    <property type="entry name" value="TfdA_dioxygenase"/>
</dbReference>
<dbReference type="Proteomes" id="UP001356095">
    <property type="component" value="Unassembled WGS sequence"/>
</dbReference>
<dbReference type="GO" id="GO:0051213">
    <property type="term" value="F:dioxygenase activity"/>
    <property type="evidence" value="ECO:0007669"/>
    <property type="project" value="UniProtKB-KW"/>
</dbReference>
<keyword evidence="6" id="KW-0408">Iron</keyword>
<keyword evidence="5 8" id="KW-0560">Oxidoreductase</keyword>